<keyword evidence="3" id="KW-1185">Reference proteome</keyword>
<name>A0AAI9VG29_9PEZI</name>
<feature type="compositionally biased region" description="Basic residues" evidence="1">
    <location>
        <begin position="1"/>
        <end position="18"/>
    </location>
</feature>
<comment type="caution">
    <text evidence="2">The sequence shown here is derived from an EMBL/GenBank/DDBJ whole genome shotgun (WGS) entry which is preliminary data.</text>
</comment>
<protein>
    <submittedName>
        <fullName evidence="2">Uncharacterized protein</fullName>
    </submittedName>
</protein>
<accession>A0AAI9VG29</accession>
<evidence type="ECO:0000256" key="1">
    <source>
        <dbReference type="SAM" id="MobiDB-lite"/>
    </source>
</evidence>
<dbReference type="EMBL" id="MPDP01000090">
    <property type="protein sequence ID" value="KAK1482443.1"/>
    <property type="molecule type" value="Genomic_DNA"/>
</dbReference>
<sequence length="776" mass="84559">MELNKTRRASKSTQHQKKGIFLVIRTGGGGGGDDDGRSNRAASPREAGVWGGGIPLSHHRIRFESVQRERETSRDETRLYSDVPFDASHVTRVYTHLSRTILKMTRSGLGGAALSGMSGAWQCQTLCRSGMSSIFENPKRYRPSKLLTTETERNTKRHVGCHSVAFLSVCFLLGNLMMDRSFHFPPLKSLTPGRACPGPATQPMGPNVSEQCCVWVGPTHGCVDQEWESISATAVRTPPEKRRQDHLTGAIVVDFDVHAVSQTLLEMLFRPGWGMNSSKMRGTGDGRQVSGSSSVRGRHIRQCMLLLVAFPALLASLALEADCLLVGTAGWLAYAASSPYELLRRIGSTYHPSTTIDRDRSEERLARHSPAVATASKVPDGWERQKGAKSTGAPLSGNTWFCFPEISESPARRAREIQERALHARAQESLRYNLPIRQQPRHACGYQYANWRTCVLPITFTLQDEAGLLACLIRVISSLGSSIVVVGPANLTSGIKLQNDPRMPNALARTEKLVLILIASSTTGKLENGSSVQSVGSYVRPYEMTLAEPTQRNATLEFVRVFVPGTTCLFPLCFPGFYIPPPLTNLGHQRAATLRDAAAAAAALATRVTRLPGDDFKAVVGSSWEDRNLSLHCLLTVTLFDAYKQKIASDPPSPAFRRAIVGLRVGGGNRCSFGERPSPGGRLFKQRPNVVGADGLVFAAALLSMPKDMAWIAIRAVEANVGFSPRLWSSVTGPLSPFSSPSALRNGLAFTCHSKLPSESHVSPRYNFSSPRLLSC</sequence>
<reference evidence="2" key="1">
    <citation type="submission" date="2016-11" db="EMBL/GenBank/DDBJ databases">
        <title>The genome sequence of Colletotrichum cuscutae.</title>
        <authorList>
            <person name="Baroncelli R."/>
        </authorList>
    </citation>
    <scope>NUCLEOTIDE SEQUENCE</scope>
    <source>
        <strain evidence="2">IMI 304802</strain>
    </source>
</reference>
<evidence type="ECO:0000313" key="2">
    <source>
        <dbReference type="EMBL" id="KAK1482443.1"/>
    </source>
</evidence>
<gene>
    <name evidence="2" type="ORF">CCUS01_04056</name>
</gene>
<dbReference type="AlphaFoldDB" id="A0AAI9VG29"/>
<feature type="region of interest" description="Disordered" evidence="1">
    <location>
        <begin position="1"/>
        <end position="53"/>
    </location>
</feature>
<feature type="compositionally biased region" description="Basic and acidic residues" evidence="1">
    <location>
        <begin position="356"/>
        <end position="366"/>
    </location>
</feature>
<proteinExistence type="predicted"/>
<feature type="region of interest" description="Disordered" evidence="1">
    <location>
        <begin position="353"/>
        <end position="392"/>
    </location>
</feature>
<dbReference type="Proteomes" id="UP001239213">
    <property type="component" value="Unassembled WGS sequence"/>
</dbReference>
<evidence type="ECO:0000313" key="3">
    <source>
        <dbReference type="Proteomes" id="UP001239213"/>
    </source>
</evidence>
<organism evidence="2 3">
    <name type="scientific">Colletotrichum cuscutae</name>
    <dbReference type="NCBI Taxonomy" id="1209917"/>
    <lineage>
        <taxon>Eukaryota</taxon>
        <taxon>Fungi</taxon>
        <taxon>Dikarya</taxon>
        <taxon>Ascomycota</taxon>
        <taxon>Pezizomycotina</taxon>
        <taxon>Sordariomycetes</taxon>
        <taxon>Hypocreomycetidae</taxon>
        <taxon>Glomerellales</taxon>
        <taxon>Glomerellaceae</taxon>
        <taxon>Colletotrichum</taxon>
        <taxon>Colletotrichum acutatum species complex</taxon>
    </lineage>
</organism>